<evidence type="ECO:0000259" key="1">
    <source>
        <dbReference type="Pfam" id="PF13577"/>
    </source>
</evidence>
<comment type="caution">
    <text evidence="2">The sequence shown here is derived from an EMBL/GenBank/DDBJ whole genome shotgun (WGS) entry which is preliminary data.</text>
</comment>
<accession>A0A178M004</accession>
<sequence>MDVQALADEIDIGNLLTTYCRAVDSKDWELYRSLLTDDAHLNYSAAGLFVGGPDDAVAYLTRHQESISVGMHHVTNLESRVDGDAATVVAMWFNAVALPDADGTFCTRFVHGRWHDDMVKTPSGWRIQNLRLEVAA</sequence>
<evidence type="ECO:0000313" key="2">
    <source>
        <dbReference type="EMBL" id="OAN39675.1"/>
    </source>
</evidence>
<dbReference type="RefSeq" id="WP_064281058.1">
    <property type="nucleotide sequence ID" value="NZ_LWCS01000016.1"/>
</dbReference>
<dbReference type="SUPFAM" id="SSF54427">
    <property type="entry name" value="NTF2-like"/>
    <property type="match status" value="1"/>
</dbReference>
<dbReference type="Pfam" id="PF13577">
    <property type="entry name" value="SnoaL_4"/>
    <property type="match status" value="1"/>
</dbReference>
<dbReference type="Proteomes" id="UP000078396">
    <property type="component" value="Unassembled WGS sequence"/>
</dbReference>
<dbReference type="CDD" id="cd00531">
    <property type="entry name" value="NTF2_like"/>
    <property type="match status" value="1"/>
</dbReference>
<reference evidence="2 3" key="1">
    <citation type="submission" date="2016-04" db="EMBL/GenBank/DDBJ databases">
        <title>Draft Genome Sequences of Staphylococcus capitis Strain H36, S. capitis Strain H65, S. cohnii Strain H62, S. hominis Strain H69, Mycobacterium iranicum Strain H39, Plantibacter sp. Strain H53, Pseudomonas oryzihabitans Strain H72, and Microbacterium sp. Strain H83, isolated from residential settings.</title>
        <authorList>
            <person name="Lymperopoulou D."/>
            <person name="Adams R.I."/>
            <person name="Lindow S."/>
            <person name="Coil D.A."/>
            <person name="Jospin G."/>
            <person name="Eisen J.A."/>
        </authorList>
    </citation>
    <scope>NUCLEOTIDE SEQUENCE [LARGE SCALE GENOMIC DNA]</scope>
    <source>
        <strain evidence="2 3">H39</strain>
    </source>
</reference>
<dbReference type="InterPro" id="IPR032710">
    <property type="entry name" value="NTF2-like_dom_sf"/>
</dbReference>
<dbReference type="AlphaFoldDB" id="A0A178M004"/>
<feature type="domain" description="SnoaL-like" evidence="1">
    <location>
        <begin position="5"/>
        <end position="131"/>
    </location>
</feature>
<name>A0A178M004_MYCIR</name>
<gene>
    <name evidence="2" type="ORF">A4X20_16915</name>
</gene>
<proteinExistence type="predicted"/>
<dbReference type="Gene3D" id="3.10.450.50">
    <property type="match status" value="1"/>
</dbReference>
<organism evidence="2 3">
    <name type="scientific">Mycolicibacterium iranicum</name>
    <name type="common">Mycobacterium iranicum</name>
    <dbReference type="NCBI Taxonomy" id="912594"/>
    <lineage>
        <taxon>Bacteria</taxon>
        <taxon>Bacillati</taxon>
        <taxon>Actinomycetota</taxon>
        <taxon>Actinomycetes</taxon>
        <taxon>Mycobacteriales</taxon>
        <taxon>Mycobacteriaceae</taxon>
        <taxon>Mycolicibacterium</taxon>
    </lineage>
</organism>
<protein>
    <recommendedName>
        <fullName evidence="1">SnoaL-like domain-containing protein</fullName>
    </recommendedName>
</protein>
<dbReference type="OrthoDB" id="1492465at2"/>
<evidence type="ECO:0000313" key="3">
    <source>
        <dbReference type="Proteomes" id="UP000078396"/>
    </source>
</evidence>
<dbReference type="EMBL" id="LWCS01000016">
    <property type="protein sequence ID" value="OAN39675.1"/>
    <property type="molecule type" value="Genomic_DNA"/>
</dbReference>
<dbReference type="InterPro" id="IPR037401">
    <property type="entry name" value="SnoaL-like"/>
</dbReference>